<dbReference type="InterPro" id="IPR013740">
    <property type="entry name" value="Redoxin"/>
</dbReference>
<dbReference type="AlphaFoldDB" id="A0AAW6FHL2"/>
<dbReference type="GO" id="GO:0017004">
    <property type="term" value="P:cytochrome complex assembly"/>
    <property type="evidence" value="ECO:0007669"/>
    <property type="project" value="UniProtKB-KW"/>
</dbReference>
<dbReference type="GO" id="GO:0016491">
    <property type="term" value="F:oxidoreductase activity"/>
    <property type="evidence" value="ECO:0007669"/>
    <property type="project" value="InterPro"/>
</dbReference>
<evidence type="ECO:0000259" key="5">
    <source>
        <dbReference type="PROSITE" id="PS51352"/>
    </source>
</evidence>
<dbReference type="InterPro" id="IPR013766">
    <property type="entry name" value="Thioredoxin_domain"/>
</dbReference>
<evidence type="ECO:0000313" key="6">
    <source>
        <dbReference type="EMBL" id="MDB9222663.1"/>
    </source>
</evidence>
<dbReference type="EMBL" id="JAQMRD010000006">
    <property type="protein sequence ID" value="MDB9222663.1"/>
    <property type="molecule type" value="Genomic_DNA"/>
</dbReference>
<keyword evidence="2" id="KW-0201">Cytochrome c-type biogenesis</keyword>
<protein>
    <submittedName>
        <fullName evidence="6">TlpA disulfide reductase family protein</fullName>
    </submittedName>
</protein>
<evidence type="ECO:0000256" key="3">
    <source>
        <dbReference type="ARBA" id="ARBA00023157"/>
    </source>
</evidence>
<evidence type="ECO:0000256" key="4">
    <source>
        <dbReference type="ARBA" id="ARBA00023284"/>
    </source>
</evidence>
<keyword evidence="3" id="KW-1015">Disulfide bond</keyword>
<accession>A0AAW6FHL2</accession>
<reference evidence="6" key="1">
    <citation type="submission" date="2023-01" db="EMBL/GenBank/DDBJ databases">
        <title>Human gut microbiome strain richness.</title>
        <authorList>
            <person name="Chen-Liaw A."/>
        </authorList>
    </citation>
    <scope>NUCLEOTIDE SEQUENCE</scope>
    <source>
        <strain evidence="6">RTP21484st1_B7_RTP21484_190118</strain>
    </source>
</reference>
<comment type="caution">
    <text evidence="6">The sequence shown here is derived from an EMBL/GenBank/DDBJ whole genome shotgun (WGS) entry which is preliminary data.</text>
</comment>
<gene>
    <name evidence="6" type="ORF">PN645_06530</name>
</gene>
<sequence length="437" mass="49295">MKIIGLCVGLLIGFGACQSHRDTVVGIRAEGIPVPEKVVLSISDSTYEIFPDSLGIVRFVLPPGIKGSYASCRWGKLLIPLYLEQGKNLAITLGNERTPVFEGQGAKENEYLNSELFRQVSLNNELEEDRFIGEVKVLEQKLSAYLKEKHLDAAFTDTESKRLHYWVCTLWLQYITPYHRPSDSFYEQLEKAVQEDTALMELPEYRKAWKGLVEVMAMKDLWTRDPYEIVGKQLAYLDERIEDPALSGYLTDEIIVTYIRKYGIAEAGELLPLYRVKVREASKVKALEELCSKWARIAPGQLSPDFACPDLSGKVVGLSDLKGKYVYIDVWATWCGPCCAEIPHLQKLEQKFATRNIAFVSISCDRNKEAWKKMIGEKQLGGIQLNGGENSDFMKAYMIRGIPRFILLDREGKILDADMSSPSDPRTAGVLEALEGM</sequence>
<name>A0AAW6FHL2_9BACT</name>
<dbReference type="PROSITE" id="PS51257">
    <property type="entry name" value="PROKAR_LIPOPROTEIN"/>
    <property type="match status" value="1"/>
</dbReference>
<dbReference type="GO" id="GO:0030313">
    <property type="term" value="C:cell envelope"/>
    <property type="evidence" value="ECO:0007669"/>
    <property type="project" value="UniProtKB-SubCell"/>
</dbReference>
<keyword evidence="4" id="KW-0676">Redox-active center</keyword>
<evidence type="ECO:0000256" key="2">
    <source>
        <dbReference type="ARBA" id="ARBA00022748"/>
    </source>
</evidence>
<dbReference type="RefSeq" id="WP_272054327.1">
    <property type="nucleotide sequence ID" value="NZ_JAQMRB010000009.1"/>
</dbReference>
<evidence type="ECO:0000313" key="7">
    <source>
        <dbReference type="Proteomes" id="UP001212263"/>
    </source>
</evidence>
<comment type="subcellular location">
    <subcellularLocation>
        <location evidence="1">Cell envelope</location>
    </subcellularLocation>
</comment>
<dbReference type="Proteomes" id="UP001212263">
    <property type="component" value="Unassembled WGS sequence"/>
</dbReference>
<dbReference type="Pfam" id="PF08534">
    <property type="entry name" value="Redoxin"/>
    <property type="match status" value="1"/>
</dbReference>
<dbReference type="SUPFAM" id="SSF52833">
    <property type="entry name" value="Thioredoxin-like"/>
    <property type="match status" value="1"/>
</dbReference>
<proteinExistence type="predicted"/>
<feature type="domain" description="Thioredoxin" evidence="5">
    <location>
        <begin position="297"/>
        <end position="437"/>
    </location>
</feature>
<organism evidence="6 7">
    <name type="scientific">Odoribacter splanchnicus</name>
    <dbReference type="NCBI Taxonomy" id="28118"/>
    <lineage>
        <taxon>Bacteria</taxon>
        <taxon>Pseudomonadati</taxon>
        <taxon>Bacteroidota</taxon>
        <taxon>Bacteroidia</taxon>
        <taxon>Bacteroidales</taxon>
        <taxon>Odoribacteraceae</taxon>
        <taxon>Odoribacter</taxon>
    </lineage>
</organism>
<dbReference type="PANTHER" id="PTHR42852:SF6">
    <property type="entry name" value="THIOL:DISULFIDE INTERCHANGE PROTEIN DSBE"/>
    <property type="match status" value="1"/>
</dbReference>
<dbReference type="InterPro" id="IPR036249">
    <property type="entry name" value="Thioredoxin-like_sf"/>
</dbReference>
<dbReference type="PROSITE" id="PS51352">
    <property type="entry name" value="THIOREDOXIN_2"/>
    <property type="match status" value="1"/>
</dbReference>
<dbReference type="PANTHER" id="PTHR42852">
    <property type="entry name" value="THIOL:DISULFIDE INTERCHANGE PROTEIN DSBE"/>
    <property type="match status" value="1"/>
</dbReference>
<dbReference type="Gene3D" id="3.40.30.10">
    <property type="entry name" value="Glutaredoxin"/>
    <property type="match status" value="1"/>
</dbReference>
<evidence type="ECO:0000256" key="1">
    <source>
        <dbReference type="ARBA" id="ARBA00004196"/>
    </source>
</evidence>
<dbReference type="CDD" id="cd02966">
    <property type="entry name" value="TlpA_like_family"/>
    <property type="match status" value="1"/>
</dbReference>
<dbReference type="InterPro" id="IPR050553">
    <property type="entry name" value="Thioredoxin_ResA/DsbE_sf"/>
</dbReference>